<dbReference type="OrthoDB" id="273564at2"/>
<dbReference type="SMART" id="SM00240">
    <property type="entry name" value="FHA"/>
    <property type="match status" value="1"/>
</dbReference>
<evidence type="ECO:0000259" key="1">
    <source>
        <dbReference type="PROSITE" id="PS50006"/>
    </source>
</evidence>
<feature type="domain" description="FHA" evidence="1">
    <location>
        <begin position="27"/>
        <end position="77"/>
    </location>
</feature>
<gene>
    <name evidence="2" type="ORF">DEM27_13235</name>
</gene>
<dbReference type="EMBL" id="QFBC01000005">
    <property type="protein sequence ID" value="PWE55645.1"/>
    <property type="molecule type" value="Genomic_DNA"/>
</dbReference>
<evidence type="ECO:0000313" key="3">
    <source>
        <dbReference type="Proteomes" id="UP000245252"/>
    </source>
</evidence>
<dbReference type="SUPFAM" id="SSF49879">
    <property type="entry name" value="SMAD/FHA domain"/>
    <property type="match status" value="1"/>
</dbReference>
<accession>A0A2U2DQQ0</accession>
<name>A0A2U2DQQ0_9HYPH</name>
<keyword evidence="3" id="KW-1185">Reference proteome</keyword>
<dbReference type="CDD" id="cd00060">
    <property type="entry name" value="FHA"/>
    <property type="match status" value="1"/>
</dbReference>
<sequence>MRLKLLLRGPARLMQTIPEKVLESGGLVIGRSPEADWMIPDPDRVLSKAHCRIDRTERGFMVTDTSTNGVRINDVPVGRGIPGLLSHGDTLLLGDAIIGVEIETMPAAVADMANANILGATIPGAAAIEAVPGEVFMDGPFGFDDKAPEPSVAILPASEEPATQPGQGPLLQDWWDPKAASSKPELPLSADMVAKNAPLSVDMAGGNQGIVPFSSGETGTLLQAAGNIDAKTLIRAVEKAMLALSDSERQVFDARLRGLLQEERSRWQ</sequence>
<dbReference type="Proteomes" id="UP000245252">
    <property type="component" value="Unassembled WGS sequence"/>
</dbReference>
<dbReference type="InterPro" id="IPR008984">
    <property type="entry name" value="SMAD_FHA_dom_sf"/>
</dbReference>
<comment type="caution">
    <text evidence="2">The sequence shown here is derived from an EMBL/GenBank/DDBJ whole genome shotgun (WGS) entry which is preliminary data.</text>
</comment>
<dbReference type="PROSITE" id="PS50006">
    <property type="entry name" value="FHA_DOMAIN"/>
    <property type="match status" value="1"/>
</dbReference>
<evidence type="ECO:0000313" key="2">
    <source>
        <dbReference type="EMBL" id="PWE55645.1"/>
    </source>
</evidence>
<dbReference type="Pfam" id="PF00498">
    <property type="entry name" value="FHA"/>
    <property type="match status" value="1"/>
</dbReference>
<dbReference type="InterPro" id="IPR000253">
    <property type="entry name" value="FHA_dom"/>
</dbReference>
<proteinExistence type="predicted"/>
<reference evidence="2 3" key="1">
    <citation type="submission" date="2018-05" db="EMBL/GenBank/DDBJ databases">
        <title>The draft genome of strain NS-104.</title>
        <authorList>
            <person name="Hang P."/>
            <person name="Jiang J."/>
        </authorList>
    </citation>
    <scope>NUCLEOTIDE SEQUENCE [LARGE SCALE GENOMIC DNA]</scope>
    <source>
        <strain evidence="2 3">NS-104</strain>
    </source>
</reference>
<dbReference type="Gene3D" id="2.60.200.20">
    <property type="match status" value="1"/>
</dbReference>
<dbReference type="AlphaFoldDB" id="A0A2U2DQQ0"/>
<organism evidence="2 3">
    <name type="scientific">Metarhizobium album</name>
    <dbReference type="NCBI Taxonomy" id="2182425"/>
    <lineage>
        <taxon>Bacteria</taxon>
        <taxon>Pseudomonadati</taxon>
        <taxon>Pseudomonadota</taxon>
        <taxon>Alphaproteobacteria</taxon>
        <taxon>Hyphomicrobiales</taxon>
        <taxon>Rhizobiaceae</taxon>
        <taxon>Metarhizobium</taxon>
    </lineage>
</organism>
<protein>
    <recommendedName>
        <fullName evidence="1">FHA domain-containing protein</fullName>
    </recommendedName>
</protein>